<dbReference type="PANTHER" id="PTHR30069">
    <property type="entry name" value="TONB-DEPENDENT OUTER MEMBRANE RECEPTOR"/>
    <property type="match status" value="1"/>
</dbReference>
<comment type="caution">
    <text evidence="14">The sequence shown here is derived from an EMBL/GenBank/DDBJ whole genome shotgun (WGS) entry which is preliminary data.</text>
</comment>
<dbReference type="Gene3D" id="2.40.170.20">
    <property type="entry name" value="TonB-dependent receptor, beta-barrel domain"/>
    <property type="match status" value="1"/>
</dbReference>
<dbReference type="InterPro" id="IPR037066">
    <property type="entry name" value="Plug_dom_sf"/>
</dbReference>
<accession>A0ABV8EM61</accession>
<keyword evidence="5" id="KW-0732">Signal</keyword>
<dbReference type="Pfam" id="PF00593">
    <property type="entry name" value="TonB_dep_Rec_b-barrel"/>
    <property type="match status" value="1"/>
</dbReference>
<evidence type="ECO:0000259" key="12">
    <source>
        <dbReference type="Pfam" id="PF00593"/>
    </source>
</evidence>
<evidence type="ECO:0000256" key="3">
    <source>
        <dbReference type="ARBA" id="ARBA00022452"/>
    </source>
</evidence>
<keyword evidence="6 11" id="KW-0798">TonB box</keyword>
<evidence type="ECO:0000256" key="4">
    <source>
        <dbReference type="ARBA" id="ARBA00022692"/>
    </source>
</evidence>
<protein>
    <submittedName>
        <fullName evidence="14">TonB-dependent receptor</fullName>
    </submittedName>
</protein>
<comment type="subcellular location">
    <subcellularLocation>
        <location evidence="1 10">Cell outer membrane</location>
        <topology evidence="1 10">Multi-pass membrane protein</topology>
    </subcellularLocation>
</comment>
<dbReference type="PROSITE" id="PS52016">
    <property type="entry name" value="TONB_DEPENDENT_REC_3"/>
    <property type="match status" value="1"/>
</dbReference>
<dbReference type="SUPFAM" id="SSF49464">
    <property type="entry name" value="Carboxypeptidase regulatory domain-like"/>
    <property type="match status" value="1"/>
</dbReference>
<dbReference type="SUPFAM" id="SSF56935">
    <property type="entry name" value="Porins"/>
    <property type="match status" value="1"/>
</dbReference>
<feature type="domain" description="TonB-dependent receptor plug" evidence="13">
    <location>
        <begin position="111"/>
        <end position="213"/>
    </location>
</feature>
<evidence type="ECO:0000256" key="10">
    <source>
        <dbReference type="PROSITE-ProRule" id="PRU01360"/>
    </source>
</evidence>
<evidence type="ECO:0000313" key="15">
    <source>
        <dbReference type="Proteomes" id="UP001595766"/>
    </source>
</evidence>
<dbReference type="Pfam" id="PF07715">
    <property type="entry name" value="Plug"/>
    <property type="match status" value="1"/>
</dbReference>
<feature type="domain" description="TonB-dependent receptor-like beta-barrel" evidence="12">
    <location>
        <begin position="331"/>
        <end position="741"/>
    </location>
</feature>
<dbReference type="PANTHER" id="PTHR30069:SF29">
    <property type="entry name" value="HEMOGLOBIN AND HEMOGLOBIN-HAPTOGLOBIN-BINDING PROTEIN 1-RELATED"/>
    <property type="match status" value="1"/>
</dbReference>
<dbReference type="InterPro" id="IPR008969">
    <property type="entry name" value="CarboxyPept-like_regulatory"/>
</dbReference>
<comment type="similarity">
    <text evidence="10 11">Belongs to the TonB-dependent receptor family.</text>
</comment>
<evidence type="ECO:0000256" key="2">
    <source>
        <dbReference type="ARBA" id="ARBA00022448"/>
    </source>
</evidence>
<evidence type="ECO:0000256" key="6">
    <source>
        <dbReference type="ARBA" id="ARBA00023077"/>
    </source>
</evidence>
<evidence type="ECO:0000256" key="11">
    <source>
        <dbReference type="RuleBase" id="RU003357"/>
    </source>
</evidence>
<keyword evidence="7 10" id="KW-0472">Membrane</keyword>
<dbReference type="InterPro" id="IPR000531">
    <property type="entry name" value="Beta-barrel_TonB"/>
</dbReference>
<dbReference type="Gene3D" id="2.170.130.10">
    <property type="entry name" value="TonB-dependent receptor, plug domain"/>
    <property type="match status" value="1"/>
</dbReference>
<dbReference type="InterPro" id="IPR039426">
    <property type="entry name" value="TonB-dep_rcpt-like"/>
</dbReference>
<keyword evidence="3 10" id="KW-1134">Transmembrane beta strand</keyword>
<proteinExistence type="inferred from homology"/>
<evidence type="ECO:0000256" key="8">
    <source>
        <dbReference type="ARBA" id="ARBA00023170"/>
    </source>
</evidence>
<evidence type="ECO:0000256" key="9">
    <source>
        <dbReference type="ARBA" id="ARBA00023237"/>
    </source>
</evidence>
<keyword evidence="9 10" id="KW-0998">Cell outer membrane</keyword>
<organism evidence="14 15">
    <name type="scientific">Belliella kenyensis</name>
    <dbReference type="NCBI Taxonomy" id="1472724"/>
    <lineage>
        <taxon>Bacteria</taxon>
        <taxon>Pseudomonadati</taxon>
        <taxon>Bacteroidota</taxon>
        <taxon>Cytophagia</taxon>
        <taxon>Cytophagales</taxon>
        <taxon>Cyclobacteriaceae</taxon>
        <taxon>Belliella</taxon>
    </lineage>
</organism>
<keyword evidence="4 10" id="KW-0812">Transmembrane</keyword>
<evidence type="ECO:0000256" key="7">
    <source>
        <dbReference type="ARBA" id="ARBA00023136"/>
    </source>
</evidence>
<keyword evidence="2 10" id="KW-0813">Transport</keyword>
<dbReference type="InterPro" id="IPR012910">
    <property type="entry name" value="Plug_dom"/>
</dbReference>
<dbReference type="Pfam" id="PF13715">
    <property type="entry name" value="CarbopepD_reg_2"/>
    <property type="match status" value="1"/>
</dbReference>
<dbReference type="EMBL" id="JBHSAV010000023">
    <property type="protein sequence ID" value="MFC3976223.1"/>
    <property type="molecule type" value="Genomic_DNA"/>
</dbReference>
<dbReference type="Gene3D" id="2.60.40.1120">
    <property type="entry name" value="Carboxypeptidase-like, regulatory domain"/>
    <property type="match status" value="1"/>
</dbReference>
<keyword evidence="8 14" id="KW-0675">Receptor</keyword>
<evidence type="ECO:0000313" key="14">
    <source>
        <dbReference type="EMBL" id="MFC3976223.1"/>
    </source>
</evidence>
<dbReference type="InterPro" id="IPR036942">
    <property type="entry name" value="Beta-barrel_TonB_sf"/>
</dbReference>
<dbReference type="RefSeq" id="WP_241290820.1">
    <property type="nucleotide sequence ID" value="NZ_JAKZGR010000001.1"/>
</dbReference>
<reference evidence="15" key="1">
    <citation type="journal article" date="2019" name="Int. J. Syst. Evol. Microbiol.">
        <title>The Global Catalogue of Microorganisms (GCM) 10K type strain sequencing project: providing services to taxonomists for standard genome sequencing and annotation.</title>
        <authorList>
            <consortium name="The Broad Institute Genomics Platform"/>
            <consortium name="The Broad Institute Genome Sequencing Center for Infectious Disease"/>
            <person name="Wu L."/>
            <person name="Ma J."/>
        </authorList>
    </citation>
    <scope>NUCLEOTIDE SEQUENCE [LARGE SCALE GENOMIC DNA]</scope>
    <source>
        <strain evidence="15">CECT 8551</strain>
    </source>
</reference>
<evidence type="ECO:0000259" key="13">
    <source>
        <dbReference type="Pfam" id="PF07715"/>
    </source>
</evidence>
<keyword evidence="15" id="KW-1185">Reference proteome</keyword>
<name>A0ABV8EM61_9BACT</name>
<evidence type="ECO:0000256" key="1">
    <source>
        <dbReference type="ARBA" id="ARBA00004571"/>
    </source>
</evidence>
<evidence type="ECO:0000256" key="5">
    <source>
        <dbReference type="ARBA" id="ARBA00022729"/>
    </source>
</evidence>
<sequence>MLFTIHLSLAQTTLELKGKVYADTGDPLQAIVSIHELGKYTVADPEGNFSFVGLNEGIYHLHITHMGFRSYSKNVTMTQESPTLSVVLKSSEILMDAMTIEANPFKNGPLEQSQTILIVDREFLNKNNGGTFANSIEKLPGISTINTGVGISKPVIRGMSFNRILVNDRGIKQEGQQWGADHGLEIDPFDVDRVEIIKGPASLMYGSDGMAGVINISPSGFKQNNEIELNYSGFYRSNNDMYSNSLALDGNEGDFVFRGRFTTQDFADYKIPADRFSYAGFILPIHENRLKNTAGKERHFSLMGGVQKSWGYSTLSVSNFSQNAGLFVGAVGIPNSYNLRSDGDFRNIDIPNQKNSHLKVIWNNSIQIGKSWMEVDLGYQRNQRQENSFPHNLGVGQTDFGNLALALDLDVYTANLRFNKQHNEQTQSIVGFNFQKSKNEKSGFEFLLPDFTSVQGGLFYFGEYKALSNLVFNAGIRLDRAMHNIQEHLQPLYQNGRPTGQIDQRNPDIDRSFGNLSGSAGLSWVFWEDFNLKFNLGSAYRIPTPVELATNGVHHGNFRHEVGNANLNGERSYQLDLNLAYSKPKFLITLSPFWGYFDQYIYLAPAARFSTLPGASQLWNYRQDNAIFTGFETITQFNPVKNLSFSLGLEYVYSHNLNSGLPLPLTPPFSSLLGIDYKLPEFSKIFGEIFLFAEYRYVSTQDRVDRNERTTPSYQLLEMGLGWDINVKKQTLKFQISGQNLTNSIYFNHLSRYRLLNLPEQGRNISFNLNIPIRVR</sequence>
<gene>
    <name evidence="14" type="ORF">ACFOUP_07530</name>
</gene>
<dbReference type="Proteomes" id="UP001595766">
    <property type="component" value="Unassembled WGS sequence"/>
</dbReference>